<keyword evidence="6" id="KW-0249">Electron transport</keyword>
<dbReference type="EMBL" id="CP092148">
    <property type="protein sequence ID" value="WGS67238.1"/>
    <property type="molecule type" value="Genomic_DNA"/>
</dbReference>
<evidence type="ECO:0000313" key="12">
    <source>
        <dbReference type="EMBL" id="WGS67238.1"/>
    </source>
</evidence>
<keyword evidence="8 9" id="KW-0472">Membrane</keyword>
<dbReference type="GO" id="GO:0042773">
    <property type="term" value="P:ATP synthesis coupled electron transport"/>
    <property type="evidence" value="ECO:0007669"/>
    <property type="project" value="TreeGrafter"/>
</dbReference>
<dbReference type="SUPFAM" id="SSF49503">
    <property type="entry name" value="Cupredoxins"/>
    <property type="match status" value="1"/>
</dbReference>
<keyword evidence="7 9" id="KW-1133">Transmembrane helix</keyword>
<feature type="domain" description="Cytochrome oxidase subunit II copper A binding" evidence="10">
    <location>
        <begin position="102"/>
        <end position="214"/>
    </location>
</feature>
<dbReference type="AlphaFoldDB" id="A0AAJ6K0U6"/>
<dbReference type="PROSITE" id="PS50857">
    <property type="entry name" value="COX2_CUA"/>
    <property type="match status" value="1"/>
</dbReference>
<organism evidence="12 13">
    <name type="scientific">Carsonella ruddii</name>
    <dbReference type="NCBI Taxonomy" id="114186"/>
    <lineage>
        <taxon>Bacteria</taxon>
        <taxon>Pseudomonadati</taxon>
        <taxon>Pseudomonadota</taxon>
        <taxon>Gammaproteobacteria</taxon>
        <taxon>Oceanospirillales</taxon>
        <taxon>Halomonadaceae</taxon>
        <taxon>Zymobacter group</taxon>
        <taxon>Candidatus Carsonella</taxon>
    </lineage>
</organism>
<comment type="similarity">
    <text evidence="2">Belongs to the cytochrome c oxidase subunit 2 family.</text>
</comment>
<evidence type="ECO:0000256" key="9">
    <source>
        <dbReference type="SAM" id="Phobius"/>
    </source>
</evidence>
<accession>A0AAJ6K0U6</accession>
<keyword evidence="4" id="KW-0679">Respiratory chain</keyword>
<dbReference type="Proteomes" id="UP001237869">
    <property type="component" value="Chromosome"/>
</dbReference>
<dbReference type="InterPro" id="IPR011759">
    <property type="entry name" value="Cyt_c_oxidase_su2_TM_dom"/>
</dbReference>
<dbReference type="RefSeq" id="WP_280956220.1">
    <property type="nucleotide sequence ID" value="NZ_CP092148.1"/>
</dbReference>
<evidence type="ECO:0000259" key="11">
    <source>
        <dbReference type="PROSITE" id="PS50999"/>
    </source>
</evidence>
<evidence type="ECO:0000256" key="3">
    <source>
        <dbReference type="ARBA" id="ARBA00022448"/>
    </source>
</evidence>
<comment type="subcellular location">
    <subcellularLocation>
        <location evidence="1">Membrane</location>
        <topology evidence="1">Multi-pass membrane protein</topology>
    </subcellularLocation>
</comment>
<keyword evidence="3" id="KW-0813">Transport</keyword>
<dbReference type="GO" id="GO:0004129">
    <property type="term" value="F:cytochrome-c oxidase activity"/>
    <property type="evidence" value="ECO:0007669"/>
    <property type="project" value="InterPro"/>
</dbReference>
<evidence type="ECO:0000313" key="13">
    <source>
        <dbReference type="Proteomes" id="UP001237869"/>
    </source>
</evidence>
<feature type="transmembrane region" description="Helical" evidence="9">
    <location>
        <begin position="57"/>
        <end position="86"/>
    </location>
</feature>
<evidence type="ECO:0000256" key="1">
    <source>
        <dbReference type="ARBA" id="ARBA00004141"/>
    </source>
</evidence>
<dbReference type="GO" id="GO:0016020">
    <property type="term" value="C:membrane"/>
    <property type="evidence" value="ECO:0007669"/>
    <property type="project" value="UniProtKB-SubCell"/>
</dbReference>
<sequence>MFFQNYKCFINTIKIHFLGLNRILENKLLLNTFYLIILILFFMLTIFNFLYKDTKKFVFLIDSIFIETLIWIVPTLIIFFISFYTIKSSVYLNPFKNNYLNIKPLIIESISLNWKWAFFFPYQKIISFNEICAPILIPTKIYLISNSIMNSLCIPKMGFHLYCMNNCIKYAYFLPLKHGISHGISSNYSGIGYKFMRINLYLVTKKTFFYWINLIKNSVNFNIKSYNNIIKKGYFYYPKFFNIRNNKVFISILKKK</sequence>
<evidence type="ECO:0000256" key="6">
    <source>
        <dbReference type="ARBA" id="ARBA00022982"/>
    </source>
</evidence>
<dbReference type="InterPro" id="IPR036257">
    <property type="entry name" value="Cyt_c_oxidase_su2_TM_sf"/>
</dbReference>
<feature type="domain" description="Cytochrome oxidase subunit II transmembrane region profile" evidence="11">
    <location>
        <begin position="1"/>
        <end position="96"/>
    </location>
</feature>
<name>A0AAJ6K0U6_CARRU</name>
<dbReference type="PANTHER" id="PTHR22888:SF18">
    <property type="entry name" value="CYTOCHROME BO(3) UBIQUINOL OXIDASE SUBUNIT 2"/>
    <property type="match status" value="1"/>
</dbReference>
<reference evidence="12" key="1">
    <citation type="submission" date="2022-02" db="EMBL/GenBank/DDBJ databases">
        <title>Long-read sequencing of the primary endosymbionts of Cacopsylla melanoneura.</title>
        <authorList>
            <person name="Dittmer J."/>
            <person name="Corretto E."/>
            <person name="Stauffer C."/>
            <person name="Schuler H."/>
        </authorList>
    </citation>
    <scope>NUCLEOTIDE SEQUENCE</scope>
    <source>
        <strain evidence="12">Cmel4</strain>
    </source>
</reference>
<evidence type="ECO:0000259" key="10">
    <source>
        <dbReference type="PROSITE" id="PS50857"/>
    </source>
</evidence>
<keyword evidence="5 9" id="KW-0812">Transmembrane</keyword>
<evidence type="ECO:0000256" key="8">
    <source>
        <dbReference type="ARBA" id="ARBA00023136"/>
    </source>
</evidence>
<dbReference type="GO" id="GO:0005507">
    <property type="term" value="F:copper ion binding"/>
    <property type="evidence" value="ECO:0007669"/>
    <property type="project" value="InterPro"/>
</dbReference>
<evidence type="ECO:0000256" key="7">
    <source>
        <dbReference type="ARBA" id="ARBA00022989"/>
    </source>
</evidence>
<dbReference type="InterPro" id="IPR045187">
    <property type="entry name" value="CcO_II"/>
</dbReference>
<dbReference type="PANTHER" id="PTHR22888">
    <property type="entry name" value="CYTOCHROME C OXIDASE, SUBUNIT II"/>
    <property type="match status" value="1"/>
</dbReference>
<protein>
    <recommendedName>
        <fullName evidence="14">Cytochrome O ubiquinol oxidase subunit II</fullName>
    </recommendedName>
</protein>
<feature type="transmembrane region" description="Helical" evidence="9">
    <location>
        <begin position="28"/>
        <end position="51"/>
    </location>
</feature>
<dbReference type="InterPro" id="IPR002429">
    <property type="entry name" value="CcO_II-like_C"/>
</dbReference>
<evidence type="ECO:0000256" key="4">
    <source>
        <dbReference type="ARBA" id="ARBA00022660"/>
    </source>
</evidence>
<evidence type="ECO:0000256" key="5">
    <source>
        <dbReference type="ARBA" id="ARBA00022692"/>
    </source>
</evidence>
<dbReference type="PROSITE" id="PS50999">
    <property type="entry name" value="COX2_TM"/>
    <property type="match status" value="1"/>
</dbReference>
<evidence type="ECO:0008006" key="14">
    <source>
        <dbReference type="Google" id="ProtNLM"/>
    </source>
</evidence>
<evidence type="ECO:0000256" key="2">
    <source>
        <dbReference type="ARBA" id="ARBA00007866"/>
    </source>
</evidence>
<gene>
    <name evidence="12" type="ORF">MEJ65_01080</name>
</gene>
<dbReference type="SUPFAM" id="SSF81464">
    <property type="entry name" value="Cytochrome c oxidase subunit II-like, transmembrane region"/>
    <property type="match status" value="1"/>
</dbReference>
<dbReference type="InterPro" id="IPR008972">
    <property type="entry name" value="Cupredoxin"/>
</dbReference>
<dbReference type="Gene3D" id="2.60.40.420">
    <property type="entry name" value="Cupredoxins - blue copper proteins"/>
    <property type="match status" value="1"/>
</dbReference>
<proteinExistence type="inferred from homology"/>